<reference evidence="2" key="1">
    <citation type="journal article" date="2019" name="Int. J. Syst. Evol. Microbiol.">
        <title>The Global Catalogue of Microorganisms (GCM) 10K type strain sequencing project: providing services to taxonomists for standard genome sequencing and annotation.</title>
        <authorList>
            <consortium name="The Broad Institute Genomics Platform"/>
            <consortium name="The Broad Institute Genome Sequencing Center for Infectious Disease"/>
            <person name="Wu L."/>
            <person name="Ma J."/>
        </authorList>
    </citation>
    <scope>NUCLEOTIDE SEQUENCE [LARGE SCALE GENOMIC DNA]</scope>
    <source>
        <strain evidence="2">KCTC 42501</strain>
    </source>
</reference>
<accession>A0ABV7W1R1</accession>
<dbReference type="Proteomes" id="UP001595729">
    <property type="component" value="Unassembled WGS sequence"/>
</dbReference>
<name>A0ABV7W1R1_9BURK</name>
<evidence type="ECO:0000313" key="1">
    <source>
        <dbReference type="EMBL" id="MFC3683739.1"/>
    </source>
</evidence>
<dbReference type="EMBL" id="JBHRXX010000003">
    <property type="protein sequence ID" value="MFC3683739.1"/>
    <property type="molecule type" value="Genomic_DNA"/>
</dbReference>
<dbReference type="RefSeq" id="WP_382173143.1">
    <property type="nucleotide sequence ID" value="NZ_JBHRXX010000003.1"/>
</dbReference>
<evidence type="ECO:0000313" key="2">
    <source>
        <dbReference type="Proteomes" id="UP001595729"/>
    </source>
</evidence>
<keyword evidence="2" id="KW-1185">Reference proteome</keyword>
<sequence>MNRIAASALLNLIEQTGLDVATLAEGLDEADLRRSRLTRAELLRQLRLMANSAVAVPPSAREDVPELDWEGWRLLALRLQAETGGDLDEAIWFAIHSVVPATLLWLRVYRQNQPQLFVMAPG</sequence>
<protein>
    <submittedName>
        <fullName evidence="1">Uncharacterized protein</fullName>
    </submittedName>
</protein>
<gene>
    <name evidence="1" type="ORF">ACFOPI_09060</name>
</gene>
<proteinExistence type="predicted"/>
<comment type="caution">
    <text evidence="1">The sequence shown here is derived from an EMBL/GenBank/DDBJ whole genome shotgun (WGS) entry which is preliminary data.</text>
</comment>
<organism evidence="1 2">
    <name type="scientific">Hydrogenophaga luteola</name>
    <dbReference type="NCBI Taxonomy" id="1591122"/>
    <lineage>
        <taxon>Bacteria</taxon>
        <taxon>Pseudomonadati</taxon>
        <taxon>Pseudomonadota</taxon>
        <taxon>Betaproteobacteria</taxon>
        <taxon>Burkholderiales</taxon>
        <taxon>Comamonadaceae</taxon>
        <taxon>Hydrogenophaga</taxon>
    </lineage>
</organism>